<dbReference type="Proteomes" id="UP001321047">
    <property type="component" value="Unassembled WGS sequence"/>
</dbReference>
<dbReference type="Pfam" id="PF00378">
    <property type="entry name" value="ECH_1"/>
    <property type="match status" value="1"/>
</dbReference>
<sequence>MSAPKHIRTEWDDDVARVVMERTDRHNAMDERMANALAERVSDLAADDSVRCLVLTGTGGLFNTGADLSTFEGDETDADRLEAIAEPLHETVSSLVNAPVPVVTGVNGVVAGGGLGLALAGDIVLTSSDARFEYAYPKIGLSGDGGATWLLPRLVGRRTAQRIVFLDEPISADEAVDLGMATEVVDAETFDGRLEGIAASLASGPTKAYGEIKRLFRASSTNSLNEHLDLEQERITSLAGTDDYAAGLRGFLEKEPPTFEGE</sequence>
<accession>A0AAP3E690</accession>
<dbReference type="PANTHER" id="PTHR43459">
    <property type="entry name" value="ENOYL-COA HYDRATASE"/>
    <property type="match status" value="1"/>
</dbReference>
<comment type="caution">
    <text evidence="1">The sequence shown here is derived from an EMBL/GenBank/DDBJ whole genome shotgun (WGS) entry which is preliminary data.</text>
</comment>
<name>A0AAP3E690_9EURY</name>
<organism evidence="1 2">
    <name type="scientific">Natronosalvus hydrolyticus</name>
    <dbReference type="NCBI Taxonomy" id="2979988"/>
    <lineage>
        <taxon>Archaea</taxon>
        <taxon>Methanobacteriati</taxon>
        <taxon>Methanobacteriota</taxon>
        <taxon>Stenosarchaea group</taxon>
        <taxon>Halobacteria</taxon>
        <taxon>Halobacteriales</taxon>
        <taxon>Natrialbaceae</taxon>
        <taxon>Natronosalvus</taxon>
    </lineage>
</organism>
<dbReference type="InterPro" id="IPR001753">
    <property type="entry name" value="Enoyl-CoA_hydra/iso"/>
</dbReference>
<dbReference type="InterPro" id="IPR014748">
    <property type="entry name" value="Enoyl-CoA_hydra_C"/>
</dbReference>
<proteinExistence type="predicted"/>
<dbReference type="RefSeq" id="WP_342808558.1">
    <property type="nucleotide sequence ID" value="NZ_JAOPJZ010000006.1"/>
</dbReference>
<dbReference type="Gene3D" id="1.10.12.10">
    <property type="entry name" value="Lyase 2-enoyl-coa Hydratase, Chain A, domain 2"/>
    <property type="match status" value="1"/>
</dbReference>
<dbReference type="SUPFAM" id="SSF52096">
    <property type="entry name" value="ClpP/crotonase"/>
    <property type="match status" value="1"/>
</dbReference>
<dbReference type="AlphaFoldDB" id="A0AAP3E690"/>
<reference evidence="1 2" key="1">
    <citation type="submission" date="2022-09" db="EMBL/GenBank/DDBJ databases">
        <title>Enrichment on poylsaccharides allowed isolation of novel metabolic and taxonomic groups of Haloarchaea.</title>
        <authorList>
            <person name="Sorokin D.Y."/>
            <person name="Elcheninov A.G."/>
            <person name="Khizhniak T.V."/>
            <person name="Kolganova T.V."/>
            <person name="Kublanov I.V."/>
        </authorList>
    </citation>
    <scope>NUCLEOTIDE SEQUENCE [LARGE SCALE GENOMIC DNA]</scope>
    <source>
        <strain evidence="1 2">AArc-curdl1</strain>
    </source>
</reference>
<protein>
    <submittedName>
        <fullName evidence="1">Enoyl-CoA hydratase-related protein</fullName>
    </submittedName>
</protein>
<dbReference type="Gene3D" id="3.90.226.10">
    <property type="entry name" value="2-enoyl-CoA Hydratase, Chain A, domain 1"/>
    <property type="match status" value="1"/>
</dbReference>
<keyword evidence="2" id="KW-1185">Reference proteome</keyword>
<gene>
    <name evidence="1" type="ORF">OB919_09495</name>
</gene>
<dbReference type="PANTHER" id="PTHR43459:SF1">
    <property type="entry name" value="EG:BACN32G11.4 PROTEIN"/>
    <property type="match status" value="1"/>
</dbReference>
<dbReference type="EMBL" id="JAOPJZ010000006">
    <property type="protein sequence ID" value="MCU4752216.1"/>
    <property type="molecule type" value="Genomic_DNA"/>
</dbReference>
<evidence type="ECO:0000313" key="1">
    <source>
        <dbReference type="EMBL" id="MCU4752216.1"/>
    </source>
</evidence>
<dbReference type="CDD" id="cd06558">
    <property type="entry name" value="crotonase-like"/>
    <property type="match status" value="1"/>
</dbReference>
<dbReference type="InterPro" id="IPR029045">
    <property type="entry name" value="ClpP/crotonase-like_dom_sf"/>
</dbReference>
<evidence type="ECO:0000313" key="2">
    <source>
        <dbReference type="Proteomes" id="UP001321047"/>
    </source>
</evidence>